<dbReference type="VEuPathDB" id="FungiDB:SAPIO_CDS2287"/>
<protein>
    <submittedName>
        <fullName evidence="4">Succinate-semialdehyde dehydrogenase [NADP(+)] GabD</fullName>
        <ecNumber evidence="4">1.2.1.24</ecNumber>
    </submittedName>
</protein>
<dbReference type="GO" id="GO:0009450">
    <property type="term" value="P:gamma-aminobutyric acid catabolic process"/>
    <property type="evidence" value="ECO:0007669"/>
    <property type="project" value="TreeGrafter"/>
</dbReference>
<dbReference type="InterPro" id="IPR015590">
    <property type="entry name" value="Aldehyde_DH_dom"/>
</dbReference>
<evidence type="ECO:0000256" key="1">
    <source>
        <dbReference type="ARBA" id="ARBA00009986"/>
    </source>
</evidence>
<evidence type="ECO:0000313" key="5">
    <source>
        <dbReference type="Proteomes" id="UP000028545"/>
    </source>
</evidence>
<dbReference type="Proteomes" id="UP000028545">
    <property type="component" value="Unassembled WGS sequence"/>
</dbReference>
<feature type="domain" description="Aldehyde dehydrogenase" evidence="3">
    <location>
        <begin position="415"/>
        <end position="470"/>
    </location>
</feature>
<organism evidence="4 5">
    <name type="scientific">Pseudallescheria apiosperma</name>
    <name type="common">Scedosporium apiospermum</name>
    <dbReference type="NCBI Taxonomy" id="563466"/>
    <lineage>
        <taxon>Eukaryota</taxon>
        <taxon>Fungi</taxon>
        <taxon>Dikarya</taxon>
        <taxon>Ascomycota</taxon>
        <taxon>Pezizomycotina</taxon>
        <taxon>Sordariomycetes</taxon>
        <taxon>Hypocreomycetidae</taxon>
        <taxon>Microascales</taxon>
        <taxon>Microascaceae</taxon>
        <taxon>Scedosporium</taxon>
    </lineage>
</organism>
<sequence length="480" mass="51546">MSKTGLTTIPFTLADDSLAQFDSFVNGKPVTAQSGKRFDVVDPGSGHIWTSCPDSTDVDVNGAVESSYEAFKIYSKWTPRQRAECLSRWHHLIVAARDDLAKILVYETGKPLAEAYGEIDYATTFTWWFIGEAERIQGSTITSAVAGRRGFTIKQPVGVAAALVPWNFPIALTLRKASAALAAGCTMIVKPSPETPVSAISLAHLAIRAGFPPGALNVLTTSLENTPVVAESLCLHPLVKKVTFTGSTRVGKIISGLCARNLKKCTLELGGNCPFIVFDDANLDHALGQLTALKWRHAGQACVSANRVYIQRGIYDKFIADLIQKTSILKIGHGISEGTTLGPVTTERGLDKAEELVQDALTKGAKMVLGTGQRLKSSAGSESPILTGYFMEPTILVDVTDDMLMSREEIFAPVNVDRLWRMFEKLEAGMVGLNTGNNSAAETPFGGIKESGSGKESGKDVAVDEFLITKSGTLTVEEQS</sequence>
<proteinExistence type="inferred from homology"/>
<gene>
    <name evidence="4" type="ORF">SAPIO_CDS2287</name>
</gene>
<evidence type="ECO:0000256" key="2">
    <source>
        <dbReference type="ARBA" id="ARBA00023002"/>
    </source>
</evidence>
<dbReference type="OMA" id="WASCPDC"/>
<dbReference type="KEGG" id="sapo:SAPIO_CDS2287"/>
<dbReference type="AlphaFoldDB" id="A0A084GC62"/>
<dbReference type="InterPro" id="IPR016162">
    <property type="entry name" value="Ald_DH_N"/>
</dbReference>
<dbReference type="FunFam" id="3.40.605.10:FF:000007">
    <property type="entry name" value="NAD/NADP-dependent betaine aldehyde dehydrogenase"/>
    <property type="match status" value="1"/>
</dbReference>
<dbReference type="EC" id="1.2.1.24" evidence="4"/>
<dbReference type="GeneID" id="27721359"/>
<dbReference type="SUPFAM" id="SSF53720">
    <property type="entry name" value="ALDH-like"/>
    <property type="match status" value="1"/>
</dbReference>
<name>A0A084GC62_PSEDA</name>
<accession>A0A084GC62</accession>
<dbReference type="EMBL" id="JOWA01000086">
    <property type="protein sequence ID" value="KEZ44924.1"/>
    <property type="molecule type" value="Genomic_DNA"/>
</dbReference>
<dbReference type="Gene3D" id="3.40.605.10">
    <property type="entry name" value="Aldehyde Dehydrogenase, Chain A, domain 1"/>
    <property type="match status" value="2"/>
</dbReference>
<dbReference type="PANTHER" id="PTHR43353">
    <property type="entry name" value="SUCCINATE-SEMIALDEHYDE DEHYDROGENASE, MITOCHONDRIAL"/>
    <property type="match status" value="1"/>
</dbReference>
<dbReference type="InterPro" id="IPR050740">
    <property type="entry name" value="Aldehyde_DH_Superfamily"/>
</dbReference>
<feature type="domain" description="Aldehyde dehydrogenase" evidence="3">
    <location>
        <begin position="32"/>
        <end position="414"/>
    </location>
</feature>
<dbReference type="GO" id="GO:0005737">
    <property type="term" value="C:cytoplasm"/>
    <property type="evidence" value="ECO:0007669"/>
    <property type="project" value="TreeGrafter"/>
</dbReference>
<dbReference type="InterPro" id="IPR016161">
    <property type="entry name" value="Ald_DH/histidinol_DH"/>
</dbReference>
<keyword evidence="2 4" id="KW-0560">Oxidoreductase</keyword>
<evidence type="ECO:0000313" key="4">
    <source>
        <dbReference type="EMBL" id="KEZ44924.1"/>
    </source>
</evidence>
<evidence type="ECO:0000259" key="3">
    <source>
        <dbReference type="Pfam" id="PF00171"/>
    </source>
</evidence>
<keyword evidence="5" id="KW-1185">Reference proteome</keyword>
<comment type="caution">
    <text evidence="4">The sequence shown here is derived from an EMBL/GenBank/DDBJ whole genome shotgun (WGS) entry which is preliminary data.</text>
</comment>
<dbReference type="InterPro" id="IPR016163">
    <property type="entry name" value="Ald_DH_C"/>
</dbReference>
<comment type="similarity">
    <text evidence="1">Belongs to the aldehyde dehydrogenase family.</text>
</comment>
<dbReference type="RefSeq" id="XP_016644723.1">
    <property type="nucleotide sequence ID" value="XM_016785347.1"/>
</dbReference>
<reference evidence="4 5" key="1">
    <citation type="journal article" date="2014" name="Genome Announc.">
        <title>Draft genome sequence of the pathogenic fungus Scedosporium apiospermum.</title>
        <authorList>
            <person name="Vandeputte P."/>
            <person name="Ghamrawi S."/>
            <person name="Rechenmann M."/>
            <person name="Iltis A."/>
            <person name="Giraud S."/>
            <person name="Fleury M."/>
            <person name="Thornton C."/>
            <person name="Delhaes L."/>
            <person name="Meyer W."/>
            <person name="Papon N."/>
            <person name="Bouchara J.P."/>
        </authorList>
    </citation>
    <scope>NUCLEOTIDE SEQUENCE [LARGE SCALE GENOMIC DNA]</scope>
    <source>
        <strain evidence="4 5">IHEM 14462</strain>
    </source>
</reference>
<dbReference type="PANTHER" id="PTHR43353:SF7">
    <property type="entry name" value="SUCCINATE SEMIALDEHYDE DEHYDROGENASE (EUROFUNG)"/>
    <property type="match status" value="1"/>
</dbReference>
<dbReference type="GO" id="GO:0004777">
    <property type="term" value="F:succinate-semialdehyde dehydrogenase (NAD+) activity"/>
    <property type="evidence" value="ECO:0007669"/>
    <property type="project" value="UniProtKB-EC"/>
</dbReference>
<dbReference type="CDD" id="cd07103">
    <property type="entry name" value="ALDH_F5_SSADH_GabD"/>
    <property type="match status" value="1"/>
</dbReference>
<dbReference type="Gene3D" id="3.40.309.10">
    <property type="entry name" value="Aldehyde Dehydrogenase, Chain A, domain 2"/>
    <property type="match status" value="2"/>
</dbReference>
<dbReference type="HOGENOM" id="CLU_005391_5_3_1"/>
<dbReference type="OrthoDB" id="310895at2759"/>
<dbReference type="Pfam" id="PF00171">
    <property type="entry name" value="Aldedh"/>
    <property type="match status" value="2"/>
</dbReference>